<dbReference type="Pfam" id="PF10070">
    <property type="entry name" value="DabA"/>
    <property type="match status" value="1"/>
</dbReference>
<keyword evidence="8" id="KW-1185">Reference proteome</keyword>
<sequence>MIQQNIINSIDQASKVIGKTWPLYSFVTSNPLSGYETMPFEKAAKQAGTFLNTNVFPKASVYRNAWEQREIDVHEIKQLLLENGLTESPEHYLKQLEELTYSKQNNKFHVLDRIMTKWLAAFLDEGLADWEMPNKKRGFYKSWRKLAKYDSEIGVKTIREIPKTSEEALLEALNNYPESEYQHIFTEHLAALPGWVGYINHRCETNSDWQQKYPISVMDYLAVRLWIARKLNLEILPENNKVETNISILKLQYIWLKAWENSWQNDLAKTLESQSISVEGLTKPDASVDAQMVFCIDTRSELIRRHIEAKGHYETYGYAGFFGIAMDYENLNDGLSRKSCPPILQSAYKTFEISQPNKDKDMLAYKKKAEVYNFANYFLRRMKNILPSAFGYVEGSGFFYGISLLFRTLVPGYLYKAKQKNSKGVESVCEPEISNRKGLHKKQDGISINEKVAIVKSAFDLMGWKQFAPVVLFVGHGSHTANNAFGSSLDCGACAASPGRHNARMLAKLANMQDVRNVLAKDFDIKIPDGTVFIGAEHNTTTDEIVIFDSEVPKSHIQLLNHVKEDLLKAQHTATKERLNISKNSIALAYKKANNWSETRPEWGLAKNAGFIVGPRAMTKGTNLDGRCFLHSYNWELDKTGKALEAIMQGPMVVTQWINNHYYFASVDNEVFGGGSKITHNITGKFGVVQGNGGDLKMGLPLQSINKSDTAIYHQPLRLSVVIQAPIARVTDILLRNEHLKNLLDNEWIYLIVMDPTEDNAMKKYRKNMKWISISKVNNQTVKKSDKVKDQVLEEVLE</sequence>
<evidence type="ECO:0000256" key="3">
    <source>
        <dbReference type="ARBA" id="ARBA00022723"/>
    </source>
</evidence>
<protein>
    <recommendedName>
        <fullName evidence="6">Probable inorganic carbon transporter subunit DabA</fullName>
    </recommendedName>
</protein>
<evidence type="ECO:0000256" key="2">
    <source>
        <dbReference type="ARBA" id="ARBA00022475"/>
    </source>
</evidence>
<evidence type="ECO:0000256" key="1">
    <source>
        <dbReference type="ARBA" id="ARBA00022448"/>
    </source>
</evidence>
<dbReference type="PANTHER" id="PTHR38344:SF1">
    <property type="entry name" value="INORGANIC CARBON TRANSPORTER SUBUNIT DABA-RELATED"/>
    <property type="match status" value="1"/>
</dbReference>
<dbReference type="GO" id="GO:0005886">
    <property type="term" value="C:plasma membrane"/>
    <property type="evidence" value="ECO:0007669"/>
    <property type="project" value="UniProtKB-SubCell"/>
</dbReference>
<keyword evidence="3 6" id="KW-0479">Metal-binding</keyword>
<accession>A0A8J3BHL6</accession>
<comment type="function">
    <text evidence="6">Part of an energy-coupled inorganic carbon pump.</text>
</comment>
<proteinExistence type="inferred from homology"/>
<gene>
    <name evidence="6" type="primary">dabA</name>
    <name evidence="7" type="ORF">GCM10007962_15020</name>
</gene>
<keyword evidence="4 6" id="KW-0862">Zinc</keyword>
<evidence type="ECO:0000256" key="5">
    <source>
        <dbReference type="ARBA" id="ARBA00023136"/>
    </source>
</evidence>
<comment type="subunit">
    <text evidence="6">Forms a complex with DabB.</text>
</comment>
<feature type="binding site" evidence="6">
    <location>
        <position position="295"/>
    </location>
    <ligand>
        <name>Zn(2+)</name>
        <dbReference type="ChEBI" id="CHEBI:29105"/>
    </ligand>
</feature>
<comment type="similarity">
    <text evidence="6">Belongs to the inorganic carbon transporter (TC 9.A.2) DabA family.</text>
</comment>
<evidence type="ECO:0000313" key="7">
    <source>
        <dbReference type="EMBL" id="GGK21897.1"/>
    </source>
</evidence>
<evidence type="ECO:0000256" key="4">
    <source>
        <dbReference type="ARBA" id="ARBA00022833"/>
    </source>
</evidence>
<dbReference type="GO" id="GO:0008270">
    <property type="term" value="F:zinc ion binding"/>
    <property type="evidence" value="ECO:0007669"/>
    <property type="project" value="UniProtKB-UniRule"/>
</dbReference>
<keyword evidence="1 6" id="KW-0813">Transport</keyword>
<reference evidence="7" key="1">
    <citation type="journal article" date="2014" name="Int. J. Syst. Evol. Microbiol.">
        <title>Complete genome sequence of Corynebacterium casei LMG S-19264T (=DSM 44701T), isolated from a smear-ripened cheese.</title>
        <authorList>
            <consortium name="US DOE Joint Genome Institute (JGI-PGF)"/>
            <person name="Walter F."/>
            <person name="Albersmeier A."/>
            <person name="Kalinowski J."/>
            <person name="Ruckert C."/>
        </authorList>
    </citation>
    <scope>NUCLEOTIDE SEQUENCE</scope>
    <source>
        <strain evidence="7">JCM 12862</strain>
    </source>
</reference>
<comment type="caution">
    <text evidence="7">The sequence shown here is derived from an EMBL/GenBank/DDBJ whole genome shotgun (WGS) entry which is preliminary data.</text>
</comment>
<name>A0A8J3BHL6_9FLAO</name>
<comment type="cofactor">
    <cofactor evidence="6">
        <name>Zn(2+)</name>
        <dbReference type="ChEBI" id="CHEBI:29105"/>
    </cofactor>
</comment>
<organism evidence="7 8">
    <name type="scientific">Yeosuana aromativorans</name>
    <dbReference type="NCBI Taxonomy" id="288019"/>
    <lineage>
        <taxon>Bacteria</taxon>
        <taxon>Pseudomonadati</taxon>
        <taxon>Bacteroidota</taxon>
        <taxon>Flavobacteriia</taxon>
        <taxon>Flavobacteriales</taxon>
        <taxon>Flavobacteriaceae</taxon>
        <taxon>Yeosuana</taxon>
    </lineage>
</organism>
<dbReference type="RefSeq" id="WP_188651653.1">
    <property type="nucleotide sequence ID" value="NZ_BMNR01000003.1"/>
</dbReference>
<reference evidence="7" key="2">
    <citation type="submission" date="2020-09" db="EMBL/GenBank/DDBJ databases">
        <authorList>
            <person name="Sun Q."/>
            <person name="Ohkuma M."/>
        </authorList>
    </citation>
    <scope>NUCLEOTIDE SEQUENCE</scope>
    <source>
        <strain evidence="7">JCM 12862</strain>
    </source>
</reference>
<dbReference type="PANTHER" id="PTHR38344">
    <property type="entry name" value="UPF0753 PROTEIN AQ_863"/>
    <property type="match status" value="1"/>
</dbReference>
<dbReference type="AlphaFoldDB" id="A0A8J3BHL6"/>
<evidence type="ECO:0000313" key="8">
    <source>
        <dbReference type="Proteomes" id="UP000612329"/>
    </source>
</evidence>
<evidence type="ECO:0000256" key="6">
    <source>
        <dbReference type="HAMAP-Rule" id="MF_01871"/>
    </source>
</evidence>
<feature type="binding site" evidence="6">
    <location>
        <position position="476"/>
    </location>
    <ligand>
        <name>Zn(2+)</name>
        <dbReference type="ChEBI" id="CHEBI:29105"/>
    </ligand>
</feature>
<feature type="binding site" evidence="6">
    <location>
        <position position="491"/>
    </location>
    <ligand>
        <name>Zn(2+)</name>
        <dbReference type="ChEBI" id="CHEBI:29105"/>
    </ligand>
</feature>
<dbReference type="HAMAP" id="MF_01871">
    <property type="entry name" value="DabA"/>
    <property type="match status" value="1"/>
</dbReference>
<keyword evidence="2 6" id="KW-1003">Cell membrane</keyword>
<dbReference type="InterPro" id="IPR018752">
    <property type="entry name" value="DabA"/>
</dbReference>
<dbReference type="Proteomes" id="UP000612329">
    <property type="component" value="Unassembled WGS sequence"/>
</dbReference>
<feature type="binding site" evidence="6">
    <location>
        <position position="297"/>
    </location>
    <ligand>
        <name>Zn(2+)</name>
        <dbReference type="ChEBI" id="CHEBI:29105"/>
    </ligand>
</feature>
<keyword evidence="5 6" id="KW-0472">Membrane</keyword>
<dbReference type="EMBL" id="BMNR01000003">
    <property type="protein sequence ID" value="GGK21897.1"/>
    <property type="molecule type" value="Genomic_DNA"/>
</dbReference>
<comment type="subcellular location">
    <subcellularLocation>
        <location evidence="6">Cell membrane</location>
        <topology evidence="6">Peripheral membrane protein</topology>
    </subcellularLocation>
</comment>